<dbReference type="PANTHER" id="PTHR11620">
    <property type="entry name" value="60S RIBOSOMAL PROTEIN L23A"/>
    <property type="match status" value="1"/>
</dbReference>
<dbReference type="GO" id="GO:1990904">
    <property type="term" value="C:ribonucleoprotein complex"/>
    <property type="evidence" value="ECO:0007669"/>
    <property type="project" value="UniProtKB-KW"/>
</dbReference>
<dbReference type="InterPro" id="IPR012677">
    <property type="entry name" value="Nucleotide-bd_a/b_plait_sf"/>
</dbReference>
<keyword evidence="8" id="KW-1185">Reference proteome</keyword>
<comment type="function">
    <text evidence="6">One of the early assembly proteins it binds 23S rRNA. One of the proteins that surrounds the polypeptide exit tunnel on the outside of the ribosome. Forms the main docking site for trigger factor binding to the ribosome.</text>
</comment>
<dbReference type="Gene3D" id="3.30.70.330">
    <property type="match status" value="1"/>
</dbReference>
<dbReference type="Pfam" id="PF00276">
    <property type="entry name" value="Ribosomal_L23"/>
    <property type="match status" value="1"/>
</dbReference>
<dbReference type="RefSeq" id="WP_249316228.1">
    <property type="nucleotide sequence ID" value="NZ_JACRSR010000002.1"/>
</dbReference>
<organism evidence="7 8">
    <name type="scientific">Gehongia tenuis</name>
    <dbReference type="NCBI Taxonomy" id="2763655"/>
    <lineage>
        <taxon>Bacteria</taxon>
        <taxon>Bacillati</taxon>
        <taxon>Bacillota</taxon>
        <taxon>Clostridia</taxon>
        <taxon>Christensenellales</taxon>
        <taxon>Christensenellaceae</taxon>
        <taxon>Gehongia</taxon>
    </lineage>
</organism>
<evidence type="ECO:0000256" key="4">
    <source>
        <dbReference type="ARBA" id="ARBA00022980"/>
    </source>
</evidence>
<protein>
    <recommendedName>
        <fullName evidence="6">Large ribosomal subunit protein uL23</fullName>
    </recommendedName>
</protein>
<evidence type="ECO:0000256" key="1">
    <source>
        <dbReference type="ARBA" id="ARBA00006700"/>
    </source>
</evidence>
<sequence length="98" mass="11151">MKLAHDIIIRPVLSENSYDMMAGKRYVFIVDKNANKIEIKKAVEEIFGVKVEKVNTANYEGKIKRQGAHMGRRASFKKATVQLTEDSKAIEFFEGMAQ</sequence>
<evidence type="ECO:0000256" key="6">
    <source>
        <dbReference type="HAMAP-Rule" id="MF_01369"/>
    </source>
</evidence>
<dbReference type="GO" id="GO:0003735">
    <property type="term" value="F:structural constituent of ribosome"/>
    <property type="evidence" value="ECO:0007669"/>
    <property type="project" value="InterPro"/>
</dbReference>
<gene>
    <name evidence="6 7" type="primary">rplW</name>
    <name evidence="7" type="ORF">H8696_07060</name>
</gene>
<reference evidence="7" key="1">
    <citation type="submission" date="2020-08" db="EMBL/GenBank/DDBJ databases">
        <title>Genome public.</title>
        <authorList>
            <person name="Liu C."/>
            <person name="Sun Q."/>
        </authorList>
    </citation>
    <scope>NUCLEOTIDE SEQUENCE</scope>
    <source>
        <strain evidence="7">NSJ-53</strain>
    </source>
</reference>
<dbReference type="InterPro" id="IPR013025">
    <property type="entry name" value="Ribosomal_uL23-like"/>
</dbReference>
<name>A0A926D4J7_9FIRM</name>
<evidence type="ECO:0000313" key="8">
    <source>
        <dbReference type="Proteomes" id="UP000623172"/>
    </source>
</evidence>
<dbReference type="NCBIfam" id="NF004363">
    <property type="entry name" value="PRK05738.2-4"/>
    <property type="match status" value="1"/>
</dbReference>
<dbReference type="SUPFAM" id="SSF54189">
    <property type="entry name" value="Ribosomal proteins S24e, L23 and L15e"/>
    <property type="match status" value="1"/>
</dbReference>
<keyword evidence="3 6" id="KW-0694">RNA-binding</keyword>
<dbReference type="FunFam" id="3.30.70.330:FF:000001">
    <property type="entry name" value="50S ribosomal protein L23"/>
    <property type="match status" value="1"/>
</dbReference>
<dbReference type="Proteomes" id="UP000623172">
    <property type="component" value="Unassembled WGS sequence"/>
</dbReference>
<evidence type="ECO:0000313" key="7">
    <source>
        <dbReference type="EMBL" id="MBC8531608.1"/>
    </source>
</evidence>
<keyword evidence="5 6" id="KW-0687">Ribonucleoprotein</keyword>
<accession>A0A926D4J7</accession>
<evidence type="ECO:0000256" key="2">
    <source>
        <dbReference type="ARBA" id="ARBA00022730"/>
    </source>
</evidence>
<dbReference type="EMBL" id="JACRSR010000002">
    <property type="protein sequence ID" value="MBC8531608.1"/>
    <property type="molecule type" value="Genomic_DNA"/>
</dbReference>
<dbReference type="InterPro" id="IPR012678">
    <property type="entry name" value="Ribosomal_uL23/eL15/eS24_sf"/>
</dbReference>
<keyword evidence="4 6" id="KW-0689">Ribosomal protein</keyword>
<dbReference type="GO" id="GO:0019843">
    <property type="term" value="F:rRNA binding"/>
    <property type="evidence" value="ECO:0007669"/>
    <property type="project" value="UniProtKB-UniRule"/>
</dbReference>
<proteinExistence type="inferred from homology"/>
<comment type="caution">
    <text evidence="7">The sequence shown here is derived from an EMBL/GenBank/DDBJ whole genome shotgun (WGS) entry which is preliminary data.</text>
</comment>
<evidence type="ECO:0000256" key="5">
    <source>
        <dbReference type="ARBA" id="ARBA00023274"/>
    </source>
</evidence>
<dbReference type="GO" id="GO:0006412">
    <property type="term" value="P:translation"/>
    <property type="evidence" value="ECO:0007669"/>
    <property type="project" value="UniProtKB-UniRule"/>
</dbReference>
<evidence type="ECO:0000256" key="3">
    <source>
        <dbReference type="ARBA" id="ARBA00022884"/>
    </source>
</evidence>
<comment type="similarity">
    <text evidence="1 6">Belongs to the universal ribosomal protein uL23 family.</text>
</comment>
<comment type="subunit">
    <text evidence="6">Part of the 50S ribosomal subunit. Contacts protein L29, and trigger factor when it is bound to the ribosome.</text>
</comment>
<dbReference type="GO" id="GO:0005840">
    <property type="term" value="C:ribosome"/>
    <property type="evidence" value="ECO:0007669"/>
    <property type="project" value="UniProtKB-KW"/>
</dbReference>
<keyword evidence="2 6" id="KW-0699">rRNA-binding</keyword>
<dbReference type="HAMAP" id="MF_01369_B">
    <property type="entry name" value="Ribosomal_uL23_B"/>
    <property type="match status" value="1"/>
</dbReference>
<dbReference type="AlphaFoldDB" id="A0A926D4J7"/>